<dbReference type="EMBL" id="BGPR01053762">
    <property type="protein sequence ID" value="GBO30575.1"/>
    <property type="molecule type" value="Genomic_DNA"/>
</dbReference>
<feature type="domain" description="MAM" evidence="1">
    <location>
        <begin position="53"/>
        <end position="112"/>
    </location>
</feature>
<evidence type="ECO:0000259" key="1">
    <source>
        <dbReference type="PROSITE" id="PS50060"/>
    </source>
</evidence>
<dbReference type="Proteomes" id="UP000499080">
    <property type="component" value="Unassembled WGS sequence"/>
</dbReference>
<dbReference type="InterPro" id="IPR000998">
    <property type="entry name" value="MAM_dom"/>
</dbReference>
<protein>
    <recommendedName>
        <fullName evidence="1">MAM domain-containing protein</fullName>
    </recommendedName>
</protein>
<accession>A0A4Y2W066</accession>
<organism evidence="2 3">
    <name type="scientific">Araneus ventricosus</name>
    <name type="common">Orbweaver spider</name>
    <name type="synonym">Epeira ventricosa</name>
    <dbReference type="NCBI Taxonomy" id="182803"/>
    <lineage>
        <taxon>Eukaryota</taxon>
        <taxon>Metazoa</taxon>
        <taxon>Ecdysozoa</taxon>
        <taxon>Arthropoda</taxon>
        <taxon>Chelicerata</taxon>
        <taxon>Arachnida</taxon>
        <taxon>Araneae</taxon>
        <taxon>Araneomorphae</taxon>
        <taxon>Entelegynae</taxon>
        <taxon>Araneoidea</taxon>
        <taxon>Araneidae</taxon>
        <taxon>Araneus</taxon>
    </lineage>
</organism>
<dbReference type="PROSITE" id="PS50060">
    <property type="entry name" value="MAM_2"/>
    <property type="match status" value="1"/>
</dbReference>
<name>A0A4Y2W066_ARAVE</name>
<dbReference type="PANTHER" id="PTHR23282:SF101">
    <property type="entry name" value="MAM DOMAIN-CONTAINING PROTEIN"/>
    <property type="match status" value="1"/>
</dbReference>
<dbReference type="PANTHER" id="PTHR23282">
    <property type="entry name" value="APICAL ENDOSOMAL GLYCOPROTEIN PRECURSOR"/>
    <property type="match status" value="1"/>
</dbReference>
<keyword evidence="3" id="KW-1185">Reference proteome</keyword>
<evidence type="ECO:0000313" key="2">
    <source>
        <dbReference type="EMBL" id="GBO30575.1"/>
    </source>
</evidence>
<evidence type="ECO:0000313" key="3">
    <source>
        <dbReference type="Proteomes" id="UP000499080"/>
    </source>
</evidence>
<dbReference type="GO" id="GO:0016020">
    <property type="term" value="C:membrane"/>
    <property type="evidence" value="ECO:0007669"/>
    <property type="project" value="InterPro"/>
</dbReference>
<comment type="caution">
    <text evidence="2">The sequence shown here is derived from an EMBL/GenBank/DDBJ whole genome shotgun (WGS) entry which is preliminary data.</text>
</comment>
<sequence>MDAQKWAYTVLETLQVIFTARYNLASSVRDDIALDDIELTPGKCEDTKRDVTRLCSFDDYDCGYAASSTGSLNWEWKSLGRATSSFGKQPDNDHTLGTSVGLLDDWVRDGFYGQVTHSHVHVSRIGYWIDVRWNLWSALPHMIQAVPVHKTEADLNTPFLHYIVEGSGTEGNVKEAYLSVNFPGFRAGLSCHV</sequence>
<dbReference type="InterPro" id="IPR051560">
    <property type="entry name" value="MAM_domain-containing"/>
</dbReference>
<proteinExistence type="predicted"/>
<dbReference type="AlphaFoldDB" id="A0A4Y2W066"/>
<reference evidence="2 3" key="1">
    <citation type="journal article" date="2019" name="Sci. Rep.">
        <title>Orb-weaving spider Araneus ventricosus genome elucidates the spidroin gene catalogue.</title>
        <authorList>
            <person name="Kono N."/>
            <person name="Nakamura H."/>
            <person name="Ohtoshi R."/>
            <person name="Moran D.A.P."/>
            <person name="Shinohara A."/>
            <person name="Yoshida Y."/>
            <person name="Fujiwara M."/>
            <person name="Mori M."/>
            <person name="Tomita M."/>
            <person name="Arakawa K."/>
        </authorList>
    </citation>
    <scope>NUCLEOTIDE SEQUENCE [LARGE SCALE GENOMIC DNA]</scope>
</reference>
<gene>
    <name evidence="2" type="ORF">AVEN_113930_1</name>
</gene>